<keyword evidence="2" id="KW-0812">Transmembrane</keyword>
<dbReference type="Proteomes" id="UP000265848">
    <property type="component" value="Unassembled WGS sequence"/>
</dbReference>
<name>A0A399J3A4_9RHOB</name>
<evidence type="ECO:0000313" key="4">
    <source>
        <dbReference type="Proteomes" id="UP000265848"/>
    </source>
</evidence>
<feature type="compositionally biased region" description="Basic and acidic residues" evidence="1">
    <location>
        <begin position="18"/>
        <end position="28"/>
    </location>
</feature>
<dbReference type="EMBL" id="QWJJ01000003">
    <property type="protein sequence ID" value="RII39903.1"/>
    <property type="molecule type" value="Genomic_DNA"/>
</dbReference>
<evidence type="ECO:0000313" key="3">
    <source>
        <dbReference type="EMBL" id="RII39903.1"/>
    </source>
</evidence>
<sequence>MIDHHITGGRHGGSGLADHSDDFPHRGGESGPDVRPAAASVQGAATGDTGAVVRGSPSGPGFVIAILGGLGGVFMAALAYHFGAGVILSLLVHVTVTPLLAILVGVCLVYRPQRRLARIRDVPRAPRPHFRTPAPFRGTSRRLR</sequence>
<feature type="region of interest" description="Disordered" evidence="1">
    <location>
        <begin position="1"/>
        <end position="52"/>
    </location>
</feature>
<gene>
    <name evidence="3" type="ORF">DL237_04175</name>
</gene>
<protein>
    <submittedName>
        <fullName evidence="3">Uncharacterized protein</fullName>
    </submittedName>
</protein>
<feature type="transmembrane region" description="Helical" evidence="2">
    <location>
        <begin position="62"/>
        <end position="80"/>
    </location>
</feature>
<reference evidence="3 4" key="1">
    <citation type="submission" date="2018-08" db="EMBL/GenBank/DDBJ databases">
        <title>Pseudooceanicola sediminis CY03 in the family Rhodobacteracea.</title>
        <authorList>
            <person name="Zhang Y.-J."/>
        </authorList>
    </citation>
    <scope>NUCLEOTIDE SEQUENCE [LARGE SCALE GENOMIC DNA]</scope>
    <source>
        <strain evidence="3 4">CY03</strain>
    </source>
</reference>
<accession>A0A399J3A4</accession>
<organism evidence="3 4">
    <name type="scientific">Pseudooceanicola sediminis</name>
    <dbReference type="NCBI Taxonomy" id="2211117"/>
    <lineage>
        <taxon>Bacteria</taxon>
        <taxon>Pseudomonadati</taxon>
        <taxon>Pseudomonadota</taxon>
        <taxon>Alphaproteobacteria</taxon>
        <taxon>Rhodobacterales</taxon>
        <taxon>Paracoccaceae</taxon>
        <taxon>Pseudooceanicola</taxon>
    </lineage>
</organism>
<feature type="transmembrane region" description="Helical" evidence="2">
    <location>
        <begin position="86"/>
        <end position="110"/>
    </location>
</feature>
<evidence type="ECO:0000256" key="2">
    <source>
        <dbReference type="SAM" id="Phobius"/>
    </source>
</evidence>
<proteinExistence type="predicted"/>
<keyword evidence="2" id="KW-0472">Membrane</keyword>
<dbReference type="AlphaFoldDB" id="A0A399J3A4"/>
<keyword evidence="4" id="KW-1185">Reference proteome</keyword>
<comment type="caution">
    <text evidence="3">The sequence shown here is derived from an EMBL/GenBank/DDBJ whole genome shotgun (WGS) entry which is preliminary data.</text>
</comment>
<keyword evidence="2" id="KW-1133">Transmembrane helix</keyword>
<evidence type="ECO:0000256" key="1">
    <source>
        <dbReference type="SAM" id="MobiDB-lite"/>
    </source>
</evidence>
<dbReference type="RefSeq" id="WP_119397783.1">
    <property type="nucleotide sequence ID" value="NZ_QWJJ01000003.1"/>
</dbReference>